<keyword evidence="4" id="KW-0812">Transmembrane</keyword>
<feature type="transmembrane region" description="Helical" evidence="4">
    <location>
        <begin position="20"/>
        <end position="42"/>
    </location>
</feature>
<keyword evidence="7" id="KW-1185">Reference proteome</keyword>
<comment type="similarity">
    <text evidence="2">Belongs to the transpeptidase family.</text>
</comment>
<sequence length="733" mass="80576">MKKLKKKKQRKSALKKGRVLGILCITYFLIAALVLRLGWIMIFKADKYSDMAKEQWTNEIQLLGKRGNILDRNQNELAVSANVYRVDLNLRTIDKYAKKKNIEIVSIAKQLAEILSMNVDEVENKLTIKGEDGKLVPAAVLARSVEKKEADRIKELKIDGVVVLTDTKRYYPNNNFLAHLLGNTNLDGVGLNGVELEYDSTLAGIPGMKITEMDGGSGEFPYAVSKYSAPVDGKDLILTIDEKIQFFAEQIAQKAVKDHNPEAVTVIVMDPNNGEVLAMVNKPDFDPNNPQQGYEIFKGKTDSDKIQKMWRNRAVSDSFEPGSIFKIITAVAAVEEGVAGGDETYYCSGELKVADRKIKCWKDGGHGTINFSQAMEKSCNVAFMEMGANLGKEKLNKYIEAFGFGNKSAIDLPGETPGIIKELDSINAVDLATISFGQTDTVNAIQFMVALNSVANGGKIIQPHVVKEISHINDDGIRVIDDIYSPLIDELPIKVSTLEKVRGVLEKTVREGSANRASIEGYGIAGKTGTGQKVNSETGSYDDKIGYVSSFVGFAPYDNPKVSIMISIDNPKNGQYFGGEVAAPYASELFVNIFKYMNPSDTKITDLKEYVIVPDIRGKKVEKARKLLEELGMKVLIESNGKFVKDISPRPGSIVYKGDEISVFTDKKVNDNNDIVVPNFKGYSKEDAKKVLDSIGLKASFEGEGLIINQSISPAEVIKKGTSINLILGELEN</sequence>
<name>A0A6I1MP87_9CLOT</name>
<dbReference type="Gene3D" id="3.40.710.10">
    <property type="entry name" value="DD-peptidase/beta-lactamase superfamily"/>
    <property type="match status" value="1"/>
</dbReference>
<dbReference type="InterPro" id="IPR005543">
    <property type="entry name" value="PASTA_dom"/>
</dbReference>
<dbReference type="Gene3D" id="3.90.1310.10">
    <property type="entry name" value="Penicillin-binding protein 2a (Domain 2)"/>
    <property type="match status" value="1"/>
</dbReference>
<dbReference type="CDD" id="cd06575">
    <property type="entry name" value="PASTA_Pbp2x-like_2"/>
    <property type="match status" value="1"/>
</dbReference>
<dbReference type="SUPFAM" id="SSF56519">
    <property type="entry name" value="Penicillin binding protein dimerisation domain"/>
    <property type="match status" value="1"/>
</dbReference>
<evidence type="ECO:0000256" key="1">
    <source>
        <dbReference type="ARBA" id="ARBA00004370"/>
    </source>
</evidence>
<comment type="caution">
    <text evidence="6">The sequence shown here is derived from an EMBL/GenBank/DDBJ whole genome shotgun (WGS) entry which is preliminary data.</text>
</comment>
<dbReference type="InterPro" id="IPR012338">
    <property type="entry name" value="Beta-lactam/transpept-like"/>
</dbReference>
<dbReference type="NCBIfam" id="TIGR02214">
    <property type="entry name" value="spoVD_pbp"/>
    <property type="match status" value="1"/>
</dbReference>
<evidence type="ECO:0000313" key="6">
    <source>
        <dbReference type="EMBL" id="MPQ44884.1"/>
    </source>
</evidence>
<evidence type="ECO:0000313" key="7">
    <source>
        <dbReference type="Proteomes" id="UP000430345"/>
    </source>
</evidence>
<dbReference type="SUPFAM" id="SSF56601">
    <property type="entry name" value="beta-lactamase/transpeptidase-like"/>
    <property type="match status" value="1"/>
</dbReference>
<dbReference type="InterPro" id="IPR005311">
    <property type="entry name" value="PBP_dimer"/>
</dbReference>
<proteinExistence type="inferred from homology"/>
<evidence type="ECO:0000256" key="3">
    <source>
        <dbReference type="ARBA" id="ARBA00023136"/>
    </source>
</evidence>
<dbReference type="InterPro" id="IPR011927">
    <property type="entry name" value="SpoVD_pbp"/>
</dbReference>
<dbReference type="RefSeq" id="WP_327445274.1">
    <property type="nucleotide sequence ID" value="NZ_WHJC01000347.1"/>
</dbReference>
<accession>A0A6I1MP87</accession>
<evidence type="ECO:0000256" key="4">
    <source>
        <dbReference type="SAM" id="Phobius"/>
    </source>
</evidence>
<protein>
    <submittedName>
        <fullName evidence="6">Stage V sporulation protein D</fullName>
    </submittedName>
</protein>
<dbReference type="GO" id="GO:0071555">
    <property type="term" value="P:cell wall organization"/>
    <property type="evidence" value="ECO:0007669"/>
    <property type="project" value="TreeGrafter"/>
</dbReference>
<dbReference type="SMART" id="SM00740">
    <property type="entry name" value="PASTA"/>
    <property type="match status" value="2"/>
</dbReference>
<gene>
    <name evidence="6" type="ORF">GBZ86_14175</name>
</gene>
<keyword evidence="4" id="KW-1133">Transmembrane helix</keyword>
<dbReference type="GO" id="GO:0005886">
    <property type="term" value="C:plasma membrane"/>
    <property type="evidence" value="ECO:0007669"/>
    <property type="project" value="TreeGrafter"/>
</dbReference>
<reference evidence="6 7" key="1">
    <citation type="submission" date="2019-10" db="EMBL/GenBank/DDBJ databases">
        <title>The Genome Sequence of Clostridium tarantellae Isolated from Fish Brain.</title>
        <authorList>
            <person name="Bano L."/>
            <person name="Kiel M."/>
            <person name="Sales G."/>
            <person name="Doxey A.C."/>
            <person name="Mansfield M.J."/>
            <person name="Schiavone M."/>
            <person name="Rossetto O."/>
            <person name="Pirazzini M."/>
            <person name="Dobrindt U."/>
            <person name="Montecucco C."/>
        </authorList>
    </citation>
    <scope>NUCLEOTIDE SEQUENCE [LARGE SCALE GENOMIC DNA]</scope>
    <source>
        <strain evidence="6 7">DSM 3997</strain>
    </source>
</reference>
<dbReference type="GO" id="GO:0008658">
    <property type="term" value="F:penicillin binding"/>
    <property type="evidence" value="ECO:0007669"/>
    <property type="project" value="InterPro"/>
</dbReference>
<evidence type="ECO:0000259" key="5">
    <source>
        <dbReference type="PROSITE" id="PS51178"/>
    </source>
</evidence>
<dbReference type="InterPro" id="IPR050515">
    <property type="entry name" value="Beta-lactam/transpept"/>
</dbReference>
<dbReference type="Gene3D" id="3.30.450.330">
    <property type="match status" value="1"/>
</dbReference>
<dbReference type="Pfam" id="PF03793">
    <property type="entry name" value="PASTA"/>
    <property type="match status" value="2"/>
</dbReference>
<dbReference type="PANTHER" id="PTHR30627:SF1">
    <property type="entry name" value="PEPTIDOGLYCAN D,D-TRANSPEPTIDASE FTSI"/>
    <property type="match status" value="1"/>
</dbReference>
<dbReference type="Proteomes" id="UP000430345">
    <property type="component" value="Unassembled WGS sequence"/>
</dbReference>
<dbReference type="PROSITE" id="PS51178">
    <property type="entry name" value="PASTA"/>
    <property type="match status" value="2"/>
</dbReference>
<feature type="domain" description="PASTA" evidence="5">
    <location>
        <begin position="607"/>
        <end position="667"/>
    </location>
</feature>
<dbReference type="Pfam" id="PF03717">
    <property type="entry name" value="PBP_dimer"/>
    <property type="match status" value="1"/>
</dbReference>
<dbReference type="InterPro" id="IPR036138">
    <property type="entry name" value="PBP_dimer_sf"/>
</dbReference>
<evidence type="ECO:0000256" key="2">
    <source>
        <dbReference type="ARBA" id="ARBA00007171"/>
    </source>
</evidence>
<dbReference type="Pfam" id="PF00905">
    <property type="entry name" value="Transpeptidase"/>
    <property type="match status" value="1"/>
</dbReference>
<dbReference type="Gene3D" id="3.30.10.20">
    <property type="match status" value="1"/>
</dbReference>
<dbReference type="CDD" id="cd06576">
    <property type="entry name" value="PASTA_Pbp2x-like_1"/>
    <property type="match status" value="1"/>
</dbReference>
<feature type="domain" description="PASTA" evidence="5">
    <location>
        <begin position="671"/>
        <end position="730"/>
    </location>
</feature>
<keyword evidence="3 4" id="KW-0472">Membrane</keyword>
<comment type="subcellular location">
    <subcellularLocation>
        <location evidence="1">Membrane</location>
    </subcellularLocation>
</comment>
<dbReference type="EMBL" id="WHJC01000347">
    <property type="protein sequence ID" value="MPQ44884.1"/>
    <property type="molecule type" value="Genomic_DNA"/>
</dbReference>
<organism evidence="6 7">
    <name type="scientific">Clostridium tarantellae</name>
    <dbReference type="NCBI Taxonomy" id="39493"/>
    <lineage>
        <taxon>Bacteria</taxon>
        <taxon>Bacillati</taxon>
        <taxon>Bacillota</taxon>
        <taxon>Clostridia</taxon>
        <taxon>Eubacteriales</taxon>
        <taxon>Clostridiaceae</taxon>
        <taxon>Clostridium</taxon>
    </lineage>
</organism>
<dbReference type="AlphaFoldDB" id="A0A6I1MP87"/>
<dbReference type="SUPFAM" id="SSF54184">
    <property type="entry name" value="Penicillin-binding protein 2x (pbp-2x), c-terminal domain"/>
    <property type="match status" value="2"/>
</dbReference>
<dbReference type="InterPro" id="IPR001460">
    <property type="entry name" value="PCN-bd_Tpept"/>
</dbReference>
<dbReference type="PANTHER" id="PTHR30627">
    <property type="entry name" value="PEPTIDOGLYCAN D,D-TRANSPEPTIDASE"/>
    <property type="match status" value="1"/>
</dbReference>